<organism evidence="2 3">
    <name type="scientific">Flavobacterium okayamense</name>
    <dbReference type="NCBI Taxonomy" id="2830782"/>
    <lineage>
        <taxon>Bacteria</taxon>
        <taxon>Pseudomonadati</taxon>
        <taxon>Bacteroidota</taxon>
        <taxon>Flavobacteriia</taxon>
        <taxon>Flavobacteriales</taxon>
        <taxon>Flavobacteriaceae</taxon>
        <taxon>Flavobacterium</taxon>
    </lineage>
</organism>
<dbReference type="PANTHER" id="PTHR12526:SF630">
    <property type="entry name" value="GLYCOSYLTRANSFERASE"/>
    <property type="match status" value="1"/>
</dbReference>
<dbReference type="EMBL" id="AP024749">
    <property type="protein sequence ID" value="BCY28719.1"/>
    <property type="molecule type" value="Genomic_DNA"/>
</dbReference>
<accession>A0ABN6HWB1</accession>
<proteinExistence type="predicted"/>
<dbReference type="GO" id="GO:0016740">
    <property type="term" value="F:transferase activity"/>
    <property type="evidence" value="ECO:0007669"/>
    <property type="project" value="UniProtKB-KW"/>
</dbReference>
<keyword evidence="3" id="KW-1185">Reference proteome</keyword>
<evidence type="ECO:0000313" key="2">
    <source>
        <dbReference type="EMBL" id="BCY28719.1"/>
    </source>
</evidence>
<evidence type="ECO:0000313" key="3">
    <source>
        <dbReference type="Proteomes" id="UP000825258"/>
    </source>
</evidence>
<evidence type="ECO:0000259" key="1">
    <source>
        <dbReference type="Pfam" id="PF00534"/>
    </source>
</evidence>
<name>A0ABN6HWB1_9FLAO</name>
<reference evidence="2 3" key="1">
    <citation type="submission" date="2021-06" db="EMBL/GenBank/DDBJ databases">
        <title>Whole genome sequences of Flavobacterium sp. KK2020170 and assembly.</title>
        <authorList>
            <person name="Kitahara K."/>
            <person name="Miyoshi S."/>
            <person name="Uesaka K."/>
        </authorList>
    </citation>
    <scope>NUCLEOTIDE SEQUENCE [LARGE SCALE GENOMIC DNA]</scope>
    <source>
        <strain evidence="2 3">KK2020170</strain>
    </source>
</reference>
<keyword evidence="2" id="KW-0808">Transferase</keyword>
<dbReference type="Gene3D" id="3.40.50.2000">
    <property type="entry name" value="Glycogen Phosphorylase B"/>
    <property type="match status" value="2"/>
</dbReference>
<dbReference type="PANTHER" id="PTHR12526">
    <property type="entry name" value="GLYCOSYLTRANSFERASE"/>
    <property type="match status" value="1"/>
</dbReference>
<dbReference type="SUPFAM" id="SSF53756">
    <property type="entry name" value="UDP-Glycosyltransferase/glycogen phosphorylase"/>
    <property type="match status" value="1"/>
</dbReference>
<dbReference type="RefSeq" id="WP_221257832.1">
    <property type="nucleotide sequence ID" value="NZ_AP024749.1"/>
</dbReference>
<dbReference type="CDD" id="cd03811">
    <property type="entry name" value="GT4_GT28_WabH-like"/>
    <property type="match status" value="1"/>
</dbReference>
<dbReference type="Proteomes" id="UP000825258">
    <property type="component" value="Chromosome"/>
</dbReference>
<dbReference type="Pfam" id="PF00534">
    <property type="entry name" value="Glycos_transf_1"/>
    <property type="match status" value="1"/>
</dbReference>
<feature type="domain" description="Glycosyl transferase family 1" evidence="1">
    <location>
        <begin position="193"/>
        <end position="355"/>
    </location>
</feature>
<protein>
    <submittedName>
        <fullName evidence="2">Glycosyl transferase</fullName>
    </submittedName>
</protein>
<dbReference type="InterPro" id="IPR001296">
    <property type="entry name" value="Glyco_trans_1"/>
</dbReference>
<gene>
    <name evidence="2" type="ORF">KK2020170_15870</name>
</gene>
<sequence>MVDDAFIATKFYICYECKYIQVNSQNKPRKIAIVAYNLEPGGLANVIQNVFKILQSVSYFQVKLILLDERKEVQNKNIVILSNNKFKKYFQLFNLLNNHKWDYIIDLRYRINPLTEVLITKFIYPKIKTIYNVHSSRLQTYLPKNVTLVNWLYGTSYKIVCGAKGNEDLVVEKYNLKNTCTLYNPIDINFISEKANEPIELDFEYILAVGRVEEVKQFDLLIEAYSNSILVDRNIKLVIVGDGSQLSKCKEKVKQLNLEDKVIFEGFSKNPYKYMKQAKFFVLSSKYEGFGLVLVESLACRTPVISFDLQTGPNEIITHEDNGLLVKNQDFDELIKAMNCFENEKDLYNHCKANSVKSISKFAMENIKNDWLNLLK</sequence>